<keyword evidence="8 11" id="KW-0456">Lyase</keyword>
<keyword evidence="10 11" id="KW-0670">Pyruvate</keyword>
<dbReference type="GO" id="GO:0005886">
    <property type="term" value="C:plasma membrane"/>
    <property type="evidence" value="ECO:0007669"/>
    <property type="project" value="UniProtKB-SubCell"/>
</dbReference>
<feature type="active site" description="Schiff-base intermediate with substrate; via pyruvic acid" evidence="11">
    <location>
        <position position="183"/>
    </location>
</feature>
<dbReference type="GO" id="GO:0004609">
    <property type="term" value="F:phosphatidylserine decarboxylase activity"/>
    <property type="evidence" value="ECO:0007669"/>
    <property type="project" value="UniProtKB-UniRule"/>
</dbReference>
<dbReference type="PANTHER" id="PTHR35809">
    <property type="entry name" value="ARCHAETIDYLSERINE DECARBOXYLASE PROENZYME-RELATED"/>
    <property type="match status" value="1"/>
</dbReference>
<evidence type="ECO:0000256" key="5">
    <source>
        <dbReference type="ARBA" id="ARBA00023136"/>
    </source>
</evidence>
<feature type="transmembrane region" description="Helical" evidence="12">
    <location>
        <begin position="31"/>
        <end position="50"/>
    </location>
</feature>
<evidence type="ECO:0000256" key="6">
    <source>
        <dbReference type="ARBA" id="ARBA00023145"/>
    </source>
</evidence>
<keyword evidence="9 11" id="KW-1208">Phospholipid metabolism</keyword>
<evidence type="ECO:0000256" key="2">
    <source>
        <dbReference type="ARBA" id="ARBA00022516"/>
    </source>
</evidence>
<keyword evidence="12" id="KW-0812">Transmembrane</keyword>
<comment type="subcellular location">
    <subcellularLocation>
        <location evidence="11">Cell membrane</location>
        <topology evidence="11">Peripheral membrane protein</topology>
    </subcellularLocation>
</comment>
<dbReference type="NCBIfam" id="NF003685">
    <property type="entry name" value="PRK05305.2-5"/>
    <property type="match status" value="1"/>
</dbReference>
<dbReference type="EMBL" id="CP043315">
    <property type="protein sequence ID" value="QEK38061.1"/>
    <property type="molecule type" value="Genomic_DNA"/>
</dbReference>
<evidence type="ECO:0000256" key="7">
    <source>
        <dbReference type="ARBA" id="ARBA00023209"/>
    </source>
</evidence>
<dbReference type="AlphaFoldDB" id="A0A5C0UEF2"/>
<keyword evidence="2 11" id="KW-0444">Lipid biosynthesis</keyword>
<dbReference type="OrthoDB" id="9790893at2"/>
<comment type="PTM">
    <text evidence="11">Is synthesized initially as an inactive proenzyme. Formation of the active enzyme involves a self-maturation process in which the active site pyruvoyl group is generated from an internal serine residue via an autocatalytic post-translational modification. Two non-identical subunits are generated from the proenzyme in this reaction, and the pyruvate is formed at the N-terminus of the alpha chain, which is derived from the carboxyl end of the proenzyme. The post-translation cleavage follows an unusual pathway, termed non-hydrolytic serinolysis, in which the side chain hydroxyl group of the serine supplies its oxygen atom to form the C-terminus of the beta chain, while the remainder of the serine residue undergoes an oxidative deamination to produce ammonia and the pyruvoyl prosthetic group on the alpha chain.</text>
</comment>
<evidence type="ECO:0000313" key="14">
    <source>
        <dbReference type="Proteomes" id="UP000325155"/>
    </source>
</evidence>
<keyword evidence="6 11" id="KW-0865">Zymogen</keyword>
<evidence type="ECO:0000256" key="8">
    <source>
        <dbReference type="ARBA" id="ARBA00023239"/>
    </source>
</evidence>
<dbReference type="KEGG" id="cip:FZC35_01575"/>
<protein>
    <recommendedName>
        <fullName evidence="11">Phosphatidylserine decarboxylase proenzyme</fullName>
        <ecNumber evidence="11">4.1.1.65</ecNumber>
    </recommendedName>
    <component>
        <recommendedName>
            <fullName evidence="11">Phosphatidylserine decarboxylase alpha chain</fullName>
        </recommendedName>
    </component>
    <component>
        <recommendedName>
            <fullName evidence="11">Phosphatidylserine decarboxylase beta chain</fullName>
        </recommendedName>
    </component>
</protein>
<accession>A0A5C0UEF2</accession>
<evidence type="ECO:0000256" key="10">
    <source>
        <dbReference type="ARBA" id="ARBA00023317"/>
    </source>
</evidence>
<feature type="chain" id="PRO_5023305586" description="Phosphatidylserine decarboxylase alpha chain" evidence="11">
    <location>
        <begin position="183"/>
        <end position="223"/>
    </location>
</feature>
<dbReference type="EC" id="4.1.1.65" evidence="11"/>
<keyword evidence="5 11" id="KW-0472">Membrane</keyword>
<feature type="chain" id="PRO_5023305587" description="Phosphatidylserine decarboxylase beta chain" evidence="11">
    <location>
        <begin position="1"/>
        <end position="182"/>
    </location>
</feature>
<dbReference type="UniPathway" id="UPA00558">
    <property type="reaction ID" value="UER00616"/>
</dbReference>
<evidence type="ECO:0000256" key="4">
    <source>
        <dbReference type="ARBA" id="ARBA00023098"/>
    </source>
</evidence>
<evidence type="ECO:0000256" key="1">
    <source>
        <dbReference type="ARBA" id="ARBA00022475"/>
    </source>
</evidence>
<comment type="cofactor">
    <cofactor evidence="11">
        <name>pyruvate</name>
        <dbReference type="ChEBI" id="CHEBI:15361"/>
    </cofactor>
    <text evidence="11">Binds 1 pyruvoyl group covalently per subunit.</text>
</comment>
<keyword evidence="3 11" id="KW-0210">Decarboxylase</keyword>
<organism evidence="13 14">
    <name type="scientific">Candidatus Cytomitobacter indipagum</name>
    <dbReference type="NCBI Taxonomy" id="2601575"/>
    <lineage>
        <taxon>Bacteria</taxon>
        <taxon>Pseudomonadati</taxon>
        <taxon>Pseudomonadota</taxon>
        <taxon>Alphaproteobacteria</taxon>
        <taxon>Holosporales</taxon>
        <taxon>Holosporaceae</taxon>
        <taxon>Candidatus Cytomitobacter</taxon>
    </lineage>
</organism>
<dbReference type="PANTHER" id="PTHR35809:SF1">
    <property type="entry name" value="ARCHAETIDYLSERINE DECARBOXYLASE PROENZYME-RELATED"/>
    <property type="match status" value="1"/>
</dbReference>
<dbReference type="InterPro" id="IPR003817">
    <property type="entry name" value="PS_Dcarbxylase"/>
</dbReference>
<feature type="site" description="Cleavage (non-hydrolytic); by autocatalysis" evidence="11">
    <location>
        <begin position="182"/>
        <end position="183"/>
    </location>
</feature>
<dbReference type="Proteomes" id="UP000325155">
    <property type="component" value="Chromosome"/>
</dbReference>
<comment type="function">
    <text evidence="11">Catalyzes the formation of phosphatidylethanolamine (PtdEtn) from phosphatidylserine (PtdSer).</text>
</comment>
<proteinExistence type="inferred from homology"/>
<comment type="similarity">
    <text evidence="11">Belongs to the phosphatidylserine decarboxylase family. PSD-A subfamily.</text>
</comment>
<sequence>MIKRTFIDKVRSDGYNTIAISFLASLFSFYYSYYLGLCGLLFTAFCIWFFRDPDRVVPNRSDIVISPADGIVVDIERNVSSPEFKDGSWTRIGIFLRLSDVHVNRFPISGKIMHMKYEKGGFGFAWGKKTHMKNERLAIFIKGFIDCIVVQIAGFVARRIVTDVSTKDDAKMGSTYGMIKFGSRVDTYFPGDMIIHIKRKQTVVAGETIIASKPKITKESNEK</sequence>
<dbReference type="HAMAP" id="MF_00664">
    <property type="entry name" value="PS_decarb_PSD_A"/>
    <property type="match status" value="1"/>
</dbReference>
<evidence type="ECO:0000256" key="9">
    <source>
        <dbReference type="ARBA" id="ARBA00023264"/>
    </source>
</evidence>
<evidence type="ECO:0000313" key="13">
    <source>
        <dbReference type="EMBL" id="QEK38061.1"/>
    </source>
</evidence>
<dbReference type="RefSeq" id="WP_148980908.1">
    <property type="nucleotide sequence ID" value="NZ_CP043315.1"/>
</dbReference>
<comment type="subunit">
    <text evidence="11">Heterodimer of a large membrane-associated beta subunit and a small pyruvoyl-containing alpha subunit.</text>
</comment>
<keyword evidence="7 11" id="KW-0594">Phospholipid biosynthesis</keyword>
<evidence type="ECO:0000256" key="12">
    <source>
        <dbReference type="SAM" id="Phobius"/>
    </source>
</evidence>
<evidence type="ECO:0000256" key="3">
    <source>
        <dbReference type="ARBA" id="ARBA00022793"/>
    </source>
</evidence>
<comment type="catalytic activity">
    <reaction evidence="11">
        <text>a 1,2-diacyl-sn-glycero-3-phospho-L-serine + H(+) = a 1,2-diacyl-sn-glycero-3-phosphoethanolamine + CO2</text>
        <dbReference type="Rhea" id="RHEA:20828"/>
        <dbReference type="ChEBI" id="CHEBI:15378"/>
        <dbReference type="ChEBI" id="CHEBI:16526"/>
        <dbReference type="ChEBI" id="CHEBI:57262"/>
        <dbReference type="ChEBI" id="CHEBI:64612"/>
        <dbReference type="EC" id="4.1.1.65"/>
    </reaction>
</comment>
<keyword evidence="1 11" id="KW-1003">Cell membrane</keyword>
<name>A0A5C0UEF2_9PROT</name>
<keyword evidence="14" id="KW-1185">Reference proteome</keyword>
<dbReference type="InterPro" id="IPR033175">
    <property type="entry name" value="PSD-A"/>
</dbReference>
<gene>
    <name evidence="11" type="primary">psd</name>
    <name evidence="13" type="ORF">FZC35_01575</name>
</gene>
<comment type="pathway">
    <text evidence="11">Phospholipid metabolism; phosphatidylethanolamine biosynthesis; phosphatidylethanolamine from CDP-diacylglycerol: step 2/2.</text>
</comment>
<reference evidence="13 14" key="1">
    <citation type="submission" date="2019-08" db="EMBL/GenBank/DDBJ databases">
        <title>Highly reduced genomes of protist endosymbionts show evolutionary convergence.</title>
        <authorList>
            <person name="George E."/>
            <person name="Husnik F."/>
            <person name="Tashyreva D."/>
            <person name="Prokopchuk G."/>
            <person name="Horak A."/>
            <person name="Kwong W.K."/>
            <person name="Lukes J."/>
            <person name="Keeling P.J."/>
        </authorList>
    </citation>
    <scope>NUCLEOTIDE SEQUENCE [LARGE SCALE GENOMIC DNA]</scope>
    <source>
        <strain evidence="13">1605</strain>
    </source>
</reference>
<dbReference type="Pfam" id="PF02666">
    <property type="entry name" value="PS_Dcarbxylase"/>
    <property type="match status" value="1"/>
</dbReference>
<dbReference type="GO" id="GO:0006646">
    <property type="term" value="P:phosphatidylethanolamine biosynthetic process"/>
    <property type="evidence" value="ECO:0007669"/>
    <property type="project" value="UniProtKB-UniRule"/>
</dbReference>
<feature type="modified residue" description="Pyruvic acid (Ser); by autocatalysis" evidence="11">
    <location>
        <position position="183"/>
    </location>
</feature>
<keyword evidence="4 11" id="KW-0443">Lipid metabolism</keyword>
<evidence type="ECO:0000256" key="11">
    <source>
        <dbReference type="HAMAP-Rule" id="MF_00664"/>
    </source>
</evidence>
<keyword evidence="12" id="KW-1133">Transmembrane helix</keyword>